<dbReference type="AlphaFoldDB" id="A0A084WJW5"/>
<evidence type="ECO:0000313" key="2">
    <source>
        <dbReference type="EnsemblMetazoa" id="ASIC018548-PA"/>
    </source>
</evidence>
<dbReference type="EnsemblMetazoa" id="ASIC018548-RA">
    <property type="protein sequence ID" value="ASIC018548-PA"/>
    <property type="gene ID" value="ASIC018548"/>
</dbReference>
<sequence>MSLFEDYRPEETIDFLVCRKQYQPSSPNYFLLPPLKSTQDQTELEWGQRVVQ</sequence>
<name>A0A084WJW5_ANOSI</name>
<organism evidence="1">
    <name type="scientific">Anopheles sinensis</name>
    <name type="common">Mosquito</name>
    <dbReference type="NCBI Taxonomy" id="74873"/>
    <lineage>
        <taxon>Eukaryota</taxon>
        <taxon>Metazoa</taxon>
        <taxon>Ecdysozoa</taxon>
        <taxon>Arthropoda</taxon>
        <taxon>Hexapoda</taxon>
        <taxon>Insecta</taxon>
        <taxon>Pterygota</taxon>
        <taxon>Neoptera</taxon>
        <taxon>Endopterygota</taxon>
        <taxon>Diptera</taxon>
        <taxon>Nematocera</taxon>
        <taxon>Culicoidea</taxon>
        <taxon>Culicidae</taxon>
        <taxon>Anophelinae</taxon>
        <taxon>Anopheles</taxon>
    </lineage>
</organism>
<keyword evidence="3" id="KW-1185">Reference proteome</keyword>
<protein>
    <submittedName>
        <fullName evidence="1 2">Thiamine biosynthesis enzyme</fullName>
    </submittedName>
</protein>
<proteinExistence type="predicted"/>
<reference evidence="1 3" key="1">
    <citation type="journal article" date="2014" name="BMC Genomics">
        <title>Genome sequence of Anopheles sinensis provides insight into genetics basis of mosquito competence for malaria parasites.</title>
        <authorList>
            <person name="Zhou D."/>
            <person name="Zhang D."/>
            <person name="Ding G."/>
            <person name="Shi L."/>
            <person name="Hou Q."/>
            <person name="Ye Y."/>
            <person name="Xu Y."/>
            <person name="Zhou H."/>
            <person name="Xiong C."/>
            <person name="Li S."/>
            <person name="Yu J."/>
            <person name="Hong S."/>
            <person name="Yu X."/>
            <person name="Zou P."/>
            <person name="Chen C."/>
            <person name="Chang X."/>
            <person name="Wang W."/>
            <person name="Lv Y."/>
            <person name="Sun Y."/>
            <person name="Ma L."/>
            <person name="Shen B."/>
            <person name="Zhu C."/>
        </authorList>
    </citation>
    <scope>NUCLEOTIDE SEQUENCE [LARGE SCALE GENOMIC DNA]</scope>
</reference>
<evidence type="ECO:0000313" key="3">
    <source>
        <dbReference type="Proteomes" id="UP000030765"/>
    </source>
</evidence>
<dbReference type="VEuPathDB" id="VectorBase:ASIC018548"/>
<accession>A0A084WJW5</accession>
<evidence type="ECO:0000313" key="1">
    <source>
        <dbReference type="EMBL" id="KFB50509.1"/>
    </source>
</evidence>
<reference evidence="2" key="2">
    <citation type="submission" date="2020-05" db="UniProtKB">
        <authorList>
            <consortium name="EnsemblMetazoa"/>
        </authorList>
    </citation>
    <scope>IDENTIFICATION</scope>
</reference>
<gene>
    <name evidence="1" type="ORF">ZHAS_00018548</name>
</gene>
<dbReference type="Proteomes" id="UP000030765">
    <property type="component" value="Unassembled WGS sequence"/>
</dbReference>
<dbReference type="EMBL" id="ATLV01024081">
    <property type="status" value="NOT_ANNOTATED_CDS"/>
    <property type="molecule type" value="Genomic_DNA"/>
</dbReference>
<dbReference type="EMBL" id="KE525348">
    <property type="protein sequence ID" value="KFB50509.1"/>
    <property type="molecule type" value="Genomic_DNA"/>
</dbReference>